<evidence type="ECO:0000313" key="8">
    <source>
        <dbReference type="EMBL" id="MBB6099302.1"/>
    </source>
</evidence>
<dbReference type="GO" id="GO:0016212">
    <property type="term" value="F:kynurenine-oxoglutarate transaminase activity"/>
    <property type="evidence" value="ECO:0007669"/>
    <property type="project" value="TreeGrafter"/>
</dbReference>
<dbReference type="Proteomes" id="UP000569951">
    <property type="component" value="Unassembled WGS sequence"/>
</dbReference>
<dbReference type="Pfam" id="PF00155">
    <property type="entry name" value="Aminotran_1_2"/>
    <property type="match status" value="1"/>
</dbReference>
<dbReference type="EMBL" id="JACHHG010000010">
    <property type="protein sequence ID" value="MBB6099302.1"/>
    <property type="molecule type" value="Genomic_DNA"/>
</dbReference>
<dbReference type="Gene3D" id="3.40.640.10">
    <property type="entry name" value="Type I PLP-dependent aspartate aminotransferase-like (Major domain)"/>
    <property type="match status" value="1"/>
</dbReference>
<evidence type="ECO:0000256" key="4">
    <source>
        <dbReference type="ARBA" id="ARBA00022679"/>
    </source>
</evidence>
<evidence type="ECO:0000256" key="6">
    <source>
        <dbReference type="RuleBase" id="RU000481"/>
    </source>
</evidence>
<name>A0A841I5V2_9DEIO</name>
<comment type="cofactor">
    <cofactor evidence="1 6">
        <name>pyridoxal 5'-phosphate</name>
        <dbReference type="ChEBI" id="CHEBI:597326"/>
    </cofactor>
</comment>
<organism evidence="8 9">
    <name type="scientific">Deinobacterium chartae</name>
    <dbReference type="NCBI Taxonomy" id="521158"/>
    <lineage>
        <taxon>Bacteria</taxon>
        <taxon>Thermotogati</taxon>
        <taxon>Deinococcota</taxon>
        <taxon>Deinococci</taxon>
        <taxon>Deinococcales</taxon>
        <taxon>Deinococcaceae</taxon>
        <taxon>Deinobacterium</taxon>
    </lineage>
</organism>
<dbReference type="PROSITE" id="PS00105">
    <property type="entry name" value="AA_TRANSFER_CLASS_1"/>
    <property type="match status" value="1"/>
</dbReference>
<evidence type="ECO:0000256" key="3">
    <source>
        <dbReference type="ARBA" id="ARBA00022576"/>
    </source>
</evidence>
<dbReference type="PANTHER" id="PTHR43807:SF20">
    <property type="entry name" value="FI04487P"/>
    <property type="match status" value="1"/>
</dbReference>
<comment type="caution">
    <text evidence="8">The sequence shown here is derived from an EMBL/GenBank/DDBJ whole genome shotgun (WGS) entry which is preliminary data.</text>
</comment>
<proteinExistence type="inferred from homology"/>
<dbReference type="InterPro" id="IPR015424">
    <property type="entry name" value="PyrdxlP-dep_Trfase"/>
</dbReference>
<evidence type="ECO:0000256" key="2">
    <source>
        <dbReference type="ARBA" id="ARBA00007441"/>
    </source>
</evidence>
<dbReference type="SUPFAM" id="SSF53383">
    <property type="entry name" value="PLP-dependent transferases"/>
    <property type="match status" value="1"/>
</dbReference>
<gene>
    <name evidence="8" type="ORF">HNR42_002740</name>
</gene>
<accession>A0A841I5V2</accession>
<dbReference type="Gene3D" id="3.90.1150.10">
    <property type="entry name" value="Aspartate Aminotransferase, domain 1"/>
    <property type="match status" value="1"/>
</dbReference>
<dbReference type="InterPro" id="IPR004839">
    <property type="entry name" value="Aminotransferase_I/II_large"/>
</dbReference>
<reference evidence="8 9" key="1">
    <citation type="submission" date="2020-08" db="EMBL/GenBank/DDBJ databases">
        <title>Genomic Encyclopedia of Type Strains, Phase IV (KMG-IV): sequencing the most valuable type-strain genomes for metagenomic binning, comparative biology and taxonomic classification.</title>
        <authorList>
            <person name="Goeker M."/>
        </authorList>
    </citation>
    <scope>NUCLEOTIDE SEQUENCE [LARGE SCALE GENOMIC DNA]</scope>
    <source>
        <strain evidence="8 9">DSM 21458</strain>
    </source>
</reference>
<comment type="similarity">
    <text evidence="2 6">Belongs to the class-I pyridoxal-phosphate-dependent aminotransferase family.</text>
</comment>
<dbReference type="CDD" id="cd00609">
    <property type="entry name" value="AAT_like"/>
    <property type="match status" value="1"/>
</dbReference>
<dbReference type="InterPro" id="IPR015421">
    <property type="entry name" value="PyrdxlP-dep_Trfase_major"/>
</dbReference>
<dbReference type="InterPro" id="IPR004838">
    <property type="entry name" value="NHTrfase_class1_PyrdxlP-BS"/>
</dbReference>
<keyword evidence="9" id="KW-1185">Reference proteome</keyword>
<dbReference type="FunFam" id="3.40.640.10:FF:000024">
    <property type="entry name" value="Kynurenine--oxoglutarate transaminase 3"/>
    <property type="match status" value="1"/>
</dbReference>
<dbReference type="InterPro" id="IPR015422">
    <property type="entry name" value="PyrdxlP-dep_Trfase_small"/>
</dbReference>
<dbReference type="EC" id="2.6.1.-" evidence="6"/>
<evidence type="ECO:0000259" key="7">
    <source>
        <dbReference type="Pfam" id="PF00155"/>
    </source>
</evidence>
<sequence length="388" mass="41594">MLRTATRTQGFGPSAFSETTRLALEHGAVNLGQGFPDEPPPAFVLEAARRAAESGPQQYAPAPGLPALRQALSVWMAPQLGYAADPELEVTVASGATEAAYAAVLALVEPGDEVIVLEPSYDMYAPQIELAGGQVRYVPLEAQGGRWVLDIERLRAAVGPRTRGLVLNTPHNPTGKVFSPQELESIAAVVQDCDLWVLADEVYDRLTYAVPHRSIAALPGMRERTVTLGSAGKTFAVTGWRIGWAVAPHSVTTALRGVRQWTSFAAPSPLQAAVAECMTHPQASAFLEEQRRSYARRRDLLVAALRGAGLDPLMPEGGYFVMAAASKLGADDAEIAARLIRDPGVAAMHGSMFYAPDSRAGLKPTLRFAFCKRDETLEAAAQRLRQLG</sequence>
<dbReference type="GO" id="GO:0005737">
    <property type="term" value="C:cytoplasm"/>
    <property type="evidence" value="ECO:0007669"/>
    <property type="project" value="TreeGrafter"/>
</dbReference>
<dbReference type="GO" id="GO:0030170">
    <property type="term" value="F:pyridoxal phosphate binding"/>
    <property type="evidence" value="ECO:0007669"/>
    <property type="project" value="InterPro"/>
</dbReference>
<dbReference type="InterPro" id="IPR051326">
    <property type="entry name" value="Kynurenine-oxoglutarate_AT"/>
</dbReference>
<evidence type="ECO:0000256" key="1">
    <source>
        <dbReference type="ARBA" id="ARBA00001933"/>
    </source>
</evidence>
<feature type="domain" description="Aminotransferase class I/classII large" evidence="7">
    <location>
        <begin position="29"/>
        <end position="384"/>
    </location>
</feature>
<evidence type="ECO:0000256" key="5">
    <source>
        <dbReference type="ARBA" id="ARBA00022898"/>
    </source>
</evidence>
<keyword evidence="3 6" id="KW-0032">Aminotransferase</keyword>
<dbReference type="PANTHER" id="PTHR43807">
    <property type="entry name" value="FI04487P"/>
    <property type="match status" value="1"/>
</dbReference>
<keyword evidence="5" id="KW-0663">Pyridoxal phosphate</keyword>
<protein>
    <recommendedName>
        <fullName evidence="6">Aminotransferase</fullName>
        <ecNumber evidence="6">2.6.1.-</ecNumber>
    </recommendedName>
</protein>
<keyword evidence="4 6" id="KW-0808">Transferase</keyword>
<dbReference type="AlphaFoldDB" id="A0A841I5V2"/>
<dbReference type="RefSeq" id="WP_183988053.1">
    <property type="nucleotide sequence ID" value="NZ_JACHHG010000010.1"/>
</dbReference>
<evidence type="ECO:0000313" key="9">
    <source>
        <dbReference type="Proteomes" id="UP000569951"/>
    </source>
</evidence>